<dbReference type="Pfam" id="PF10592">
    <property type="entry name" value="AIPR"/>
    <property type="match status" value="1"/>
</dbReference>
<reference evidence="2 3" key="2">
    <citation type="journal article" date="2020" name="Int. J. Syst. Evol. Microbiol.">
        <title>Leptospira yasudae sp. nov. and Leptospira stimsonii sp. nov., two new species of the pathogenic group isolated from environmental sources.</title>
        <authorList>
            <person name="Casanovas-Massana A."/>
            <person name="Hamond C."/>
            <person name="Santos L.A."/>
            <person name="de Oliveira D."/>
            <person name="Hacker K.P."/>
            <person name="Balassiano I."/>
            <person name="Costa F."/>
            <person name="Medeiros M.A."/>
            <person name="Reis M.G."/>
            <person name="Ko A.I."/>
            <person name="Wunder E.A."/>
        </authorList>
    </citation>
    <scope>NUCLEOTIDE SEQUENCE [LARGE SCALE GENOMIC DNA]</scope>
    <source>
        <strain evidence="2 3">B21</strain>
    </source>
</reference>
<dbReference type="Proteomes" id="UP000285569">
    <property type="component" value="Unassembled WGS sequence"/>
</dbReference>
<dbReference type="InterPro" id="IPR018891">
    <property type="entry name" value="AIPR_C"/>
</dbReference>
<dbReference type="InterPro" id="IPR002059">
    <property type="entry name" value="CSP_DNA-bd"/>
</dbReference>
<evidence type="ECO:0000313" key="2">
    <source>
        <dbReference type="EMBL" id="RHX77459.1"/>
    </source>
</evidence>
<evidence type="ECO:0000313" key="3">
    <source>
        <dbReference type="Proteomes" id="UP000285569"/>
    </source>
</evidence>
<dbReference type="RefSeq" id="WP_118958007.1">
    <property type="nucleotide sequence ID" value="NZ_QHCR01000016.1"/>
</dbReference>
<name>A0ABX9LX72_9LEPT</name>
<dbReference type="SUPFAM" id="SSF50249">
    <property type="entry name" value="Nucleic acid-binding proteins"/>
    <property type="match status" value="1"/>
</dbReference>
<proteinExistence type="predicted"/>
<organism evidence="2 3">
    <name type="scientific">Leptospira yasudae</name>
    <dbReference type="NCBI Taxonomy" id="2202201"/>
    <lineage>
        <taxon>Bacteria</taxon>
        <taxon>Pseudomonadati</taxon>
        <taxon>Spirochaetota</taxon>
        <taxon>Spirochaetia</taxon>
        <taxon>Leptospirales</taxon>
        <taxon>Leptospiraceae</taxon>
        <taxon>Leptospira</taxon>
    </lineage>
</organism>
<evidence type="ECO:0000259" key="1">
    <source>
        <dbReference type="PROSITE" id="PS51857"/>
    </source>
</evidence>
<dbReference type="InterPro" id="IPR012340">
    <property type="entry name" value="NA-bd_OB-fold"/>
</dbReference>
<sequence>MDQIIKSYLDDFKKYQGFSESISDSRLFEHFVNFCVVNRIDPERSEIERINVGGKSNPGVDGLAVLANEKVVFEPEEIDSIYDFIGFLEMEFIFTQAKISPKFEMGEIGNFVHSVKQFFAPSTTLKYEEEMLMRRNLKNYIYEHSIRLNRKPKLVLYYVTLGAWKDDQNILSIIQSGQDDLLKLEIFDSVRIILLDNEKISAIYRELKNKITREINFDKHTILPKISNIKESYVGILQASELIKLISHDNEGGLNKQLFNDNIRDFQGFNSVNTEIRETVIGDLTKDKFALFNNGITLVARSINKIGTSFRINDFQIVNGCQTCHVLYHLKENISSDIYVPFKLIVTDDSDVTNRIVKATNRQTEIKSEAFETLSPFHRKLEEFYLSFEKDPIKRRFYERRTKQYDNSSINKLQIVPLPMQTTSFLSMFLNEPHSTPRYYGELLRAYRTKLFQDHHSYWPYYTSGYAQTKVESLLRKGILDGKYRRFKYHLLLLFRLLTVDKETPPLDSKKIEDYCEKILAFLWNEEKCIQKFNEAGAIIDKALVKYSGEKSIAHRVRGFSELLVPGILENKKNGTLKYYNPEKGYGFLHSDNEECFVHVSDFQKANLNPNMQMDYKFDIVETDRGLKATNIEAK</sequence>
<reference evidence="3" key="1">
    <citation type="submission" date="2018-05" db="EMBL/GenBank/DDBJ databases">
        <title>Leptospira yasudae sp. nov. and Leptospira stimsonii sp. nov., two pathogenic species of the genus Leptospira isolated from environmental sources.</title>
        <authorList>
            <person name="Casanovas-Massana A."/>
            <person name="Hamond C."/>
            <person name="Santos L.A."/>
            <person name="Hacker K.P."/>
            <person name="Balassiano I."/>
            <person name="Medeiros M.A."/>
            <person name="Reis M.G."/>
            <person name="Ko A.I."/>
            <person name="Wunder E.A."/>
        </authorList>
    </citation>
    <scope>NUCLEOTIDE SEQUENCE [LARGE SCALE GENOMIC DNA]</scope>
    <source>
        <strain evidence="3">B21</strain>
    </source>
</reference>
<feature type="domain" description="CSD" evidence="1">
    <location>
        <begin position="572"/>
        <end position="634"/>
    </location>
</feature>
<comment type="caution">
    <text evidence="2">The sequence shown here is derived from an EMBL/GenBank/DDBJ whole genome shotgun (WGS) entry which is preliminary data.</text>
</comment>
<dbReference type="Gene3D" id="2.40.50.140">
    <property type="entry name" value="Nucleic acid-binding proteins"/>
    <property type="match status" value="1"/>
</dbReference>
<protein>
    <submittedName>
        <fullName evidence="2">AIPR protein</fullName>
    </submittedName>
</protein>
<dbReference type="Pfam" id="PF00313">
    <property type="entry name" value="CSD"/>
    <property type="match status" value="1"/>
</dbReference>
<keyword evidence="3" id="KW-1185">Reference proteome</keyword>
<gene>
    <name evidence="2" type="ORF">DLM77_21035</name>
</gene>
<accession>A0ABX9LX72</accession>
<dbReference type="EMBL" id="QHCR01000016">
    <property type="protein sequence ID" value="RHX77459.1"/>
    <property type="molecule type" value="Genomic_DNA"/>
</dbReference>
<dbReference type="PROSITE" id="PS51857">
    <property type="entry name" value="CSD_2"/>
    <property type="match status" value="1"/>
</dbReference>